<dbReference type="Proteomes" id="UP000473278">
    <property type="component" value="Unassembled WGS sequence"/>
</dbReference>
<dbReference type="GO" id="GO:0008422">
    <property type="term" value="F:beta-glucosidase activity"/>
    <property type="evidence" value="ECO:0007669"/>
    <property type="project" value="UniProtKB-EC"/>
</dbReference>
<gene>
    <name evidence="8" type="ORF">G3570_11950</name>
</gene>
<feature type="domain" description="Fibronectin type III-like" evidence="7">
    <location>
        <begin position="686"/>
        <end position="755"/>
    </location>
</feature>
<dbReference type="EC" id="3.2.1.21" evidence="3"/>
<dbReference type="Gene3D" id="3.40.50.1700">
    <property type="entry name" value="Glycoside hydrolase family 3 C-terminal domain"/>
    <property type="match status" value="1"/>
</dbReference>
<dbReference type="SMART" id="SM01217">
    <property type="entry name" value="Fn3_like"/>
    <property type="match status" value="1"/>
</dbReference>
<dbReference type="Pfam" id="PF01915">
    <property type="entry name" value="Glyco_hydro_3_C"/>
    <property type="match status" value="1"/>
</dbReference>
<reference evidence="8 9" key="1">
    <citation type="submission" date="2020-02" db="EMBL/GenBank/DDBJ databases">
        <title>Balneolaceae bacterium YR4-1, complete genome.</title>
        <authorList>
            <person name="Li Y."/>
            <person name="Wu S."/>
        </authorList>
    </citation>
    <scope>NUCLEOTIDE SEQUENCE [LARGE SCALE GENOMIC DNA]</scope>
    <source>
        <strain evidence="8 9">YR4-1</strain>
    </source>
</reference>
<comment type="catalytic activity">
    <reaction evidence="1">
        <text>Hydrolysis of terminal, non-reducing beta-D-glucosyl residues with release of beta-D-glucose.</text>
        <dbReference type="EC" id="3.2.1.21"/>
    </reaction>
</comment>
<evidence type="ECO:0000256" key="6">
    <source>
        <dbReference type="ARBA" id="ARBA00023295"/>
    </source>
</evidence>
<keyword evidence="9" id="KW-1185">Reference proteome</keyword>
<dbReference type="AlphaFoldDB" id="A0A6M1SPQ4"/>
<accession>A0A6M1SPQ4</accession>
<dbReference type="PANTHER" id="PTHR30620:SF16">
    <property type="entry name" value="LYSOSOMAL BETA GLUCOSIDASE"/>
    <property type="match status" value="1"/>
</dbReference>
<sequence>MNSLDRYIILILTLFLCASCTTQNRDYTNPKLPIEDRVDNLLNKMTLEEKVAQMAQFVGLEHMKKAEQNLSAEELANNDAQGFYENLHSSEVAQMVREGKIGSFLHVTTIEEANHLQELAQESRLQIPLLIGIDAIHGNGLNRGATVYPSPISLASTWDTTLVKTIGRQTAKEMRAMGAQWTFSPNIEVARDPRWGRVGETFGEDPKLVSDFGVKLIQGLQGTDSDFTDNVIANAKHAIGGGESVNGLNAAPADISDHSLREVFLPPFKAAIEAGVYTAMASHNEINGVPAHANKWLLENLFREEYGFNGFVVSDWMDIERLKDLHRVAPTYKDAFRQTIEAGMDMHMHGPGFTPKVVELVEEGVISEERINKSARRILEAKFRLGLFEDPFVDEDQFENAIFTDQHQETALEAAHESIVLLKNDGLLPLGKNKYDNILVTGPNANNQSILGDWVLEQPEDNITTVFEGIRKVVPEANVEFLEYGHIKSKLSENKFEEARQKAAKADLTVAVVGENSLRYQYRWKTSGENRDASTVKLHGDQLRYIKELKKSGKPVVVVLVNGRPLGVEWISENVPALIEAWEPGAKGGQALAEILFGEVNPSGKLPITFPRNVGQIMQVYNHKPSQYFHHYVLDETGPLFHFGYGLSYTTFEYSDLSIADATLEKGDTLEVSVDITNTGNRKGQEIAQLYIQDKYASVTQPVKELKGYQRLTLEKGEAKTVTFTISYDDLGLFDRNLNYVVEPGEFSLMVGGSSRDEDLIQKTFNTK</sequence>
<dbReference type="InterPro" id="IPR002772">
    <property type="entry name" value="Glyco_hydro_3_C"/>
</dbReference>
<dbReference type="Pfam" id="PF00933">
    <property type="entry name" value="Glyco_hydro_3"/>
    <property type="match status" value="1"/>
</dbReference>
<dbReference type="InterPro" id="IPR017853">
    <property type="entry name" value="GH"/>
</dbReference>
<evidence type="ECO:0000313" key="8">
    <source>
        <dbReference type="EMBL" id="NGP77351.1"/>
    </source>
</evidence>
<dbReference type="Gene3D" id="2.60.40.10">
    <property type="entry name" value="Immunoglobulins"/>
    <property type="match status" value="1"/>
</dbReference>
<proteinExistence type="inferred from homology"/>
<dbReference type="Pfam" id="PF14310">
    <property type="entry name" value="Fn3-like"/>
    <property type="match status" value="1"/>
</dbReference>
<organism evidence="8 9">
    <name type="scientific">Halalkalibaculum roseum</name>
    <dbReference type="NCBI Taxonomy" id="2709311"/>
    <lineage>
        <taxon>Bacteria</taxon>
        <taxon>Pseudomonadati</taxon>
        <taxon>Balneolota</taxon>
        <taxon>Balneolia</taxon>
        <taxon>Balneolales</taxon>
        <taxon>Balneolaceae</taxon>
        <taxon>Halalkalibaculum</taxon>
    </lineage>
</organism>
<comment type="caution">
    <text evidence="8">The sequence shown here is derived from an EMBL/GenBank/DDBJ whole genome shotgun (WGS) entry which is preliminary data.</text>
</comment>
<dbReference type="PANTHER" id="PTHR30620">
    <property type="entry name" value="PERIPLASMIC BETA-GLUCOSIDASE-RELATED"/>
    <property type="match status" value="1"/>
</dbReference>
<dbReference type="InterPro" id="IPR036962">
    <property type="entry name" value="Glyco_hydro_3_N_sf"/>
</dbReference>
<evidence type="ECO:0000256" key="2">
    <source>
        <dbReference type="ARBA" id="ARBA00005336"/>
    </source>
</evidence>
<dbReference type="InterPro" id="IPR013783">
    <property type="entry name" value="Ig-like_fold"/>
</dbReference>
<dbReference type="Gene3D" id="3.20.20.300">
    <property type="entry name" value="Glycoside hydrolase, family 3, N-terminal domain"/>
    <property type="match status" value="1"/>
</dbReference>
<evidence type="ECO:0000256" key="5">
    <source>
        <dbReference type="ARBA" id="ARBA00022801"/>
    </source>
</evidence>
<keyword evidence="5" id="KW-0378">Hydrolase</keyword>
<dbReference type="InterPro" id="IPR001764">
    <property type="entry name" value="Glyco_hydro_3_N"/>
</dbReference>
<comment type="similarity">
    <text evidence="2">Belongs to the glycosyl hydrolase 3 family.</text>
</comment>
<evidence type="ECO:0000259" key="7">
    <source>
        <dbReference type="SMART" id="SM01217"/>
    </source>
</evidence>
<evidence type="ECO:0000256" key="1">
    <source>
        <dbReference type="ARBA" id="ARBA00000448"/>
    </source>
</evidence>
<dbReference type="FunFam" id="2.60.40.10:FF:000495">
    <property type="entry name" value="Periplasmic beta-glucosidase"/>
    <property type="match status" value="1"/>
</dbReference>
<protein>
    <recommendedName>
        <fullName evidence="3">beta-glucosidase</fullName>
        <ecNumber evidence="3">3.2.1.21</ecNumber>
    </recommendedName>
</protein>
<evidence type="ECO:0000256" key="3">
    <source>
        <dbReference type="ARBA" id="ARBA00012744"/>
    </source>
</evidence>
<dbReference type="GO" id="GO:0009251">
    <property type="term" value="P:glucan catabolic process"/>
    <property type="evidence" value="ECO:0007669"/>
    <property type="project" value="TreeGrafter"/>
</dbReference>
<keyword evidence="4" id="KW-0732">Signal</keyword>
<dbReference type="InterPro" id="IPR051915">
    <property type="entry name" value="Cellulose_Degrad_GH3"/>
</dbReference>
<evidence type="ECO:0000313" key="9">
    <source>
        <dbReference type="Proteomes" id="UP000473278"/>
    </source>
</evidence>
<dbReference type="InterPro" id="IPR026891">
    <property type="entry name" value="Fn3-like"/>
</dbReference>
<dbReference type="PRINTS" id="PR00133">
    <property type="entry name" value="GLHYDRLASE3"/>
</dbReference>
<dbReference type="SUPFAM" id="SSF52279">
    <property type="entry name" value="Beta-D-glucan exohydrolase, C-terminal domain"/>
    <property type="match status" value="1"/>
</dbReference>
<evidence type="ECO:0000256" key="4">
    <source>
        <dbReference type="ARBA" id="ARBA00022729"/>
    </source>
</evidence>
<keyword evidence="6" id="KW-0326">Glycosidase</keyword>
<name>A0A6M1SPQ4_9BACT</name>
<dbReference type="EMBL" id="JAALLT010000004">
    <property type="protein sequence ID" value="NGP77351.1"/>
    <property type="molecule type" value="Genomic_DNA"/>
</dbReference>
<dbReference type="InterPro" id="IPR036881">
    <property type="entry name" value="Glyco_hydro_3_C_sf"/>
</dbReference>
<dbReference type="SUPFAM" id="SSF51445">
    <property type="entry name" value="(Trans)glycosidases"/>
    <property type="match status" value="1"/>
</dbReference>